<dbReference type="PANTHER" id="PTHR23028:SF53">
    <property type="entry name" value="ACYL_TRANSF_3 DOMAIN-CONTAINING PROTEIN"/>
    <property type="match status" value="1"/>
</dbReference>
<keyword evidence="1" id="KW-0472">Membrane</keyword>
<feature type="transmembrane region" description="Helical" evidence="1">
    <location>
        <begin position="25"/>
        <end position="44"/>
    </location>
</feature>
<feature type="transmembrane region" description="Helical" evidence="1">
    <location>
        <begin position="165"/>
        <end position="187"/>
    </location>
</feature>
<evidence type="ECO:0000313" key="3">
    <source>
        <dbReference type="EMBL" id="OOR90186.1"/>
    </source>
</evidence>
<evidence type="ECO:0000313" key="6">
    <source>
        <dbReference type="Proteomes" id="UP000255279"/>
    </source>
</evidence>
<dbReference type="EMBL" id="MUXU01000033">
    <property type="protein sequence ID" value="OOR90186.1"/>
    <property type="molecule type" value="Genomic_DNA"/>
</dbReference>
<feature type="transmembrane region" description="Helical" evidence="1">
    <location>
        <begin position="64"/>
        <end position="84"/>
    </location>
</feature>
<evidence type="ECO:0000259" key="2">
    <source>
        <dbReference type="Pfam" id="PF01757"/>
    </source>
</evidence>
<evidence type="ECO:0000256" key="1">
    <source>
        <dbReference type="SAM" id="Phobius"/>
    </source>
</evidence>
<dbReference type="InterPro" id="IPR002656">
    <property type="entry name" value="Acyl_transf_3_dom"/>
</dbReference>
<keyword evidence="1" id="KW-1133">Transmembrane helix</keyword>
<dbReference type="Proteomes" id="UP000255279">
    <property type="component" value="Unassembled WGS sequence"/>
</dbReference>
<proteinExistence type="predicted"/>
<dbReference type="GO" id="GO:0016747">
    <property type="term" value="F:acyltransferase activity, transferring groups other than amino-acyl groups"/>
    <property type="evidence" value="ECO:0007669"/>
    <property type="project" value="InterPro"/>
</dbReference>
<keyword evidence="1" id="KW-0812">Transmembrane</keyword>
<keyword evidence="4" id="KW-0808">Transferase</keyword>
<feature type="transmembrane region" description="Helical" evidence="1">
    <location>
        <begin position="194"/>
        <end position="215"/>
    </location>
</feature>
<reference evidence="3 5" key="1">
    <citation type="submission" date="2017-02" db="EMBL/GenBank/DDBJ databases">
        <title>Draft genome sequence of Moraxella caviae CCUG 355 type strain.</title>
        <authorList>
            <person name="Engstrom-Jakobsson H."/>
            <person name="Salva-Serra F."/>
            <person name="Thorell K."/>
            <person name="Gonzales-Siles L."/>
            <person name="Karlsson R."/>
            <person name="Boulund F."/>
            <person name="Engstrand L."/>
            <person name="Moore E."/>
        </authorList>
    </citation>
    <scope>NUCLEOTIDE SEQUENCE [LARGE SCALE GENOMIC DNA]</scope>
    <source>
        <strain evidence="3 5">CCUG 355</strain>
    </source>
</reference>
<dbReference type="Pfam" id="PF01757">
    <property type="entry name" value="Acyl_transf_3"/>
    <property type="match status" value="1"/>
</dbReference>
<keyword evidence="5" id="KW-1185">Reference proteome</keyword>
<dbReference type="GO" id="GO:0000271">
    <property type="term" value="P:polysaccharide biosynthetic process"/>
    <property type="evidence" value="ECO:0007669"/>
    <property type="project" value="TreeGrafter"/>
</dbReference>
<sequence length="356" mass="40496">MSQAHHKKTQVLSYFLKKGNNNFDLLRLLAAIMVIYAHSFPLAYSEGYKDVILSLSKGLSDGGALAVKFFFFLSGLLVTNSLLNNPDIKRFVIARFFRIYPAFIFVVLFGALVIGPWVTTLSSTDYFNHEGTWAYIWHTIRLKIAFFLPGVFEDNIYQNSVNGSLWTIPFEIAAYTLLLASYIFTLFSKNQTRILTLCLLAIIILPVFNIGNGLFFDKDNLSTSLLAPCFALGALFTLHKDEIEVSLKYPLAFLAVSYLTHDLYLKHMMFFFFCSTAFLYLGTTKTFQKIKIEHDISYGVYLWGFLVQQTVFHLMPNLHLFVNQIFCIAISIALAIPTFILLEKPAINLGRKLANK</sequence>
<evidence type="ECO:0000313" key="4">
    <source>
        <dbReference type="EMBL" id="STZ14597.1"/>
    </source>
</evidence>
<dbReference type="PANTHER" id="PTHR23028">
    <property type="entry name" value="ACETYLTRANSFERASE"/>
    <property type="match status" value="1"/>
</dbReference>
<dbReference type="STRING" id="34060.B0181_04740"/>
<keyword evidence="4" id="KW-0012">Acyltransferase</keyword>
<gene>
    <name evidence="3" type="ORF">B0181_04740</name>
    <name evidence="4" type="ORF">NCTC10293_02192</name>
</gene>
<feature type="transmembrane region" description="Helical" evidence="1">
    <location>
        <begin position="96"/>
        <end position="118"/>
    </location>
</feature>
<dbReference type="OrthoDB" id="9767863at2"/>
<protein>
    <submittedName>
        <fullName evidence="4">Acyltransferase family</fullName>
    </submittedName>
</protein>
<feature type="transmembrane region" description="Helical" evidence="1">
    <location>
        <begin position="321"/>
        <end position="342"/>
    </location>
</feature>
<dbReference type="InterPro" id="IPR050879">
    <property type="entry name" value="Acyltransferase_3"/>
</dbReference>
<organism evidence="3 5">
    <name type="scientific">Moraxella caviae</name>
    <dbReference type="NCBI Taxonomy" id="34060"/>
    <lineage>
        <taxon>Bacteria</taxon>
        <taxon>Pseudomonadati</taxon>
        <taxon>Pseudomonadota</taxon>
        <taxon>Gammaproteobacteria</taxon>
        <taxon>Moraxellales</taxon>
        <taxon>Moraxellaceae</taxon>
        <taxon>Moraxella</taxon>
    </lineage>
</organism>
<name>A0A1T0A359_9GAMM</name>
<feature type="transmembrane region" description="Helical" evidence="1">
    <location>
        <begin position="267"/>
        <end position="284"/>
    </location>
</feature>
<accession>A0A1T0A359</accession>
<dbReference type="Proteomes" id="UP000190435">
    <property type="component" value="Unassembled WGS sequence"/>
</dbReference>
<dbReference type="GO" id="GO:0016020">
    <property type="term" value="C:membrane"/>
    <property type="evidence" value="ECO:0007669"/>
    <property type="project" value="TreeGrafter"/>
</dbReference>
<dbReference type="RefSeq" id="WP_078276339.1">
    <property type="nucleotide sequence ID" value="NZ_CAACXO010000030.1"/>
</dbReference>
<feature type="transmembrane region" description="Helical" evidence="1">
    <location>
        <begin position="296"/>
        <end position="315"/>
    </location>
</feature>
<reference evidence="4 6" key="2">
    <citation type="submission" date="2018-06" db="EMBL/GenBank/DDBJ databases">
        <authorList>
            <consortium name="Pathogen Informatics"/>
            <person name="Doyle S."/>
        </authorList>
    </citation>
    <scope>NUCLEOTIDE SEQUENCE [LARGE SCALE GENOMIC DNA]</scope>
    <source>
        <strain evidence="4 6">NCTC10293</strain>
    </source>
</reference>
<dbReference type="AlphaFoldDB" id="A0A1T0A359"/>
<evidence type="ECO:0000313" key="5">
    <source>
        <dbReference type="Proteomes" id="UP000190435"/>
    </source>
</evidence>
<feature type="domain" description="Acyltransferase 3" evidence="2">
    <location>
        <begin position="21"/>
        <end position="337"/>
    </location>
</feature>
<dbReference type="EMBL" id="UGQE01000004">
    <property type="protein sequence ID" value="STZ14597.1"/>
    <property type="molecule type" value="Genomic_DNA"/>
</dbReference>